<dbReference type="CDD" id="cd09279">
    <property type="entry name" value="RNase_HI_like"/>
    <property type="match status" value="1"/>
</dbReference>
<organism evidence="2 3">
    <name type="scientific">Fictibacillus enclensis</name>
    <dbReference type="NCBI Taxonomy" id="1017270"/>
    <lineage>
        <taxon>Bacteria</taxon>
        <taxon>Bacillati</taxon>
        <taxon>Bacillota</taxon>
        <taxon>Bacilli</taxon>
        <taxon>Bacillales</taxon>
        <taxon>Fictibacillaceae</taxon>
        <taxon>Fictibacillus</taxon>
    </lineage>
</organism>
<dbReference type="InterPro" id="IPR012337">
    <property type="entry name" value="RNaseH-like_sf"/>
</dbReference>
<dbReference type="Gene3D" id="3.30.420.10">
    <property type="entry name" value="Ribonuclease H-like superfamily/Ribonuclease H"/>
    <property type="match status" value="1"/>
</dbReference>
<reference evidence="2 3" key="1">
    <citation type="journal article" date="2014" name="Antonie Van Leeuwenhoek">
        <title>Fictibacillus enclensis sp. nov., isolated from marine sediment.</title>
        <authorList>
            <person name="Dastager S.G."/>
            <person name="Mawlankar R."/>
            <person name="Srinivasan K."/>
            <person name="Tang S.K."/>
            <person name="Lee J.C."/>
            <person name="Ramana V.V."/>
            <person name="Shouche Y.S."/>
        </authorList>
    </citation>
    <scope>NUCLEOTIDE SEQUENCE [LARGE SCALE GENOMIC DNA]</scope>
    <source>
        <strain evidence="2 3">NIO-1003</strain>
    </source>
</reference>
<evidence type="ECO:0000313" key="2">
    <source>
        <dbReference type="EMBL" id="KSU85252.1"/>
    </source>
</evidence>
<feature type="domain" description="RNase H type-1" evidence="1">
    <location>
        <begin position="79"/>
        <end position="206"/>
    </location>
</feature>
<dbReference type="OrthoDB" id="2680098at2"/>
<name>A0A0V8JE64_9BACL</name>
<dbReference type="InterPro" id="IPR036397">
    <property type="entry name" value="RNaseH_sf"/>
</dbReference>
<dbReference type="Pfam" id="PF13456">
    <property type="entry name" value="RVT_3"/>
    <property type="match status" value="1"/>
</dbReference>
<evidence type="ECO:0000313" key="3">
    <source>
        <dbReference type="Proteomes" id="UP000054099"/>
    </source>
</evidence>
<dbReference type="Proteomes" id="UP000054099">
    <property type="component" value="Unassembled WGS sequence"/>
</dbReference>
<dbReference type="AlphaFoldDB" id="A0A0V8JE64"/>
<dbReference type="GO" id="GO:0004523">
    <property type="term" value="F:RNA-DNA hybrid ribonuclease activity"/>
    <property type="evidence" value="ECO:0007669"/>
    <property type="project" value="InterPro"/>
</dbReference>
<keyword evidence="3" id="KW-1185">Reference proteome</keyword>
<comment type="caution">
    <text evidence="2">The sequence shown here is derived from an EMBL/GenBank/DDBJ whole genome shotgun (WGS) entry which is preliminary data.</text>
</comment>
<dbReference type="InterPro" id="IPR002156">
    <property type="entry name" value="RNaseH_domain"/>
</dbReference>
<accession>A0A0V8JE64</accession>
<dbReference type="EMBL" id="LNQN01000001">
    <property type="protein sequence ID" value="KSU85252.1"/>
    <property type="molecule type" value="Genomic_DNA"/>
</dbReference>
<proteinExistence type="predicted"/>
<protein>
    <recommendedName>
        <fullName evidence="1">RNase H type-1 domain-containing protein</fullName>
    </recommendedName>
</protein>
<dbReference type="RefSeq" id="WP_061969861.1">
    <property type="nucleotide sequence ID" value="NZ_FMAV01000001.1"/>
</dbReference>
<evidence type="ECO:0000259" key="1">
    <source>
        <dbReference type="Pfam" id="PF13456"/>
    </source>
</evidence>
<dbReference type="GO" id="GO:0003676">
    <property type="term" value="F:nucleic acid binding"/>
    <property type="evidence" value="ECO:0007669"/>
    <property type="project" value="InterPro"/>
</dbReference>
<sequence>MKLTLEWEYKPAKSKETVRFVSDPVTVERAVQLAADIEKTGRLGNMSFMDESGIYWSRKELQKMVAVILTEPTDIVAYFDGGFQKDIQESGQGVAIYYTQSHKHYRVRTNAAFDEISSNSESEYAALWLLVNELDALGVHHTSVTIKGDSMGVIHQMSGEWPCYEENLQRWMDRIEEKMKKLGLQPVYKLLNRNDNKEADTLATQALNGNIIHGKKEIID</sequence>
<gene>
    <name evidence="2" type="ORF">AS030_07005</name>
</gene>
<dbReference type="NCBIfam" id="NF005822">
    <property type="entry name" value="PRK07708.1"/>
    <property type="match status" value="1"/>
</dbReference>
<dbReference type="SUPFAM" id="SSF53098">
    <property type="entry name" value="Ribonuclease H-like"/>
    <property type="match status" value="1"/>
</dbReference>